<dbReference type="InterPro" id="IPR051472">
    <property type="entry name" value="T3SS_Stator/FliH"/>
</dbReference>
<protein>
    <recommendedName>
        <fullName evidence="4">Flagellar assembly protein FliH</fullName>
    </recommendedName>
</protein>
<accession>A0ABW3HGT1</accession>
<dbReference type="EMBL" id="JBHTIT010000001">
    <property type="protein sequence ID" value="MFD0949488.1"/>
    <property type="molecule type" value="Genomic_DNA"/>
</dbReference>
<evidence type="ECO:0000256" key="5">
    <source>
        <dbReference type="ARBA" id="ARBA00022448"/>
    </source>
</evidence>
<keyword evidence="9" id="KW-1006">Bacterial flagellum protein export</keyword>
<evidence type="ECO:0000256" key="2">
    <source>
        <dbReference type="ARBA" id="ARBA00004496"/>
    </source>
</evidence>
<name>A0ABW3HGT1_9GAMM</name>
<sequence length="209" mass="23391">MSSKDSAAWARWEMPVVDHLAASAELTEEPSMMSEVKLAELHDVARREGWEQGLNEGRAAAKQELDAQMQRWQGLLDQLAEPLAAVDTSVQTQLLDLSMALAAQLAQHEISLHPDHVLTVVREAIDLLPSASGRVRVHLHPDDLRFVQGQLTSDEAQWQLLESPSMRRGGVEVSTENTHIDERFETRLARTFERLIGQAHEDHHSESAT</sequence>
<evidence type="ECO:0000256" key="6">
    <source>
        <dbReference type="ARBA" id="ARBA00022490"/>
    </source>
</evidence>
<evidence type="ECO:0000313" key="11">
    <source>
        <dbReference type="EMBL" id="MFD0949488.1"/>
    </source>
</evidence>
<comment type="similarity">
    <text evidence="3">Belongs to the FliH family.</text>
</comment>
<dbReference type="InterPro" id="IPR000563">
    <property type="entry name" value="Flag_FliH"/>
</dbReference>
<dbReference type="RefSeq" id="WP_379069257.1">
    <property type="nucleotide sequence ID" value="NZ_JBHTIT010000001.1"/>
</dbReference>
<gene>
    <name evidence="11" type="ORF">ACFQ0F_03630</name>
</gene>
<dbReference type="PRINTS" id="PR01003">
    <property type="entry name" value="FLGFLIH"/>
</dbReference>
<evidence type="ECO:0000256" key="7">
    <source>
        <dbReference type="ARBA" id="ARBA00022795"/>
    </source>
</evidence>
<keyword evidence="12" id="KW-1185">Reference proteome</keyword>
<dbReference type="InterPro" id="IPR018035">
    <property type="entry name" value="Flagellar_FliH/T3SS_HrpE"/>
</dbReference>
<reference evidence="12" key="1">
    <citation type="journal article" date="2019" name="Int. J. Syst. Evol. Microbiol.">
        <title>The Global Catalogue of Microorganisms (GCM) 10K type strain sequencing project: providing services to taxonomists for standard genome sequencing and annotation.</title>
        <authorList>
            <consortium name="The Broad Institute Genomics Platform"/>
            <consortium name="The Broad Institute Genome Sequencing Center for Infectious Disease"/>
            <person name="Wu L."/>
            <person name="Ma J."/>
        </authorList>
    </citation>
    <scope>NUCLEOTIDE SEQUENCE [LARGE SCALE GENOMIC DNA]</scope>
    <source>
        <strain evidence="12">CCUG 63419</strain>
    </source>
</reference>
<organism evidence="11 12">
    <name type="scientific">Paraperlucidibaca wandonensis</name>
    <dbReference type="NCBI Taxonomy" id="1268273"/>
    <lineage>
        <taxon>Bacteria</taxon>
        <taxon>Pseudomonadati</taxon>
        <taxon>Pseudomonadota</taxon>
        <taxon>Gammaproteobacteria</taxon>
        <taxon>Moraxellales</taxon>
        <taxon>Moraxellaceae</taxon>
        <taxon>Paraperlucidibaca</taxon>
    </lineage>
</organism>
<evidence type="ECO:0000256" key="4">
    <source>
        <dbReference type="ARBA" id="ARBA00016507"/>
    </source>
</evidence>
<evidence type="ECO:0000256" key="1">
    <source>
        <dbReference type="ARBA" id="ARBA00003041"/>
    </source>
</evidence>
<dbReference type="PANTHER" id="PTHR34982:SF1">
    <property type="entry name" value="FLAGELLAR ASSEMBLY PROTEIN FLIH"/>
    <property type="match status" value="1"/>
</dbReference>
<comment type="subcellular location">
    <subcellularLocation>
        <location evidence="2">Cytoplasm</location>
    </subcellularLocation>
</comment>
<evidence type="ECO:0000256" key="8">
    <source>
        <dbReference type="ARBA" id="ARBA00022927"/>
    </source>
</evidence>
<comment type="caution">
    <text evidence="11">The sequence shown here is derived from an EMBL/GenBank/DDBJ whole genome shotgun (WGS) entry which is preliminary data.</text>
</comment>
<keyword evidence="5" id="KW-0813">Transport</keyword>
<evidence type="ECO:0000256" key="3">
    <source>
        <dbReference type="ARBA" id="ARBA00006602"/>
    </source>
</evidence>
<evidence type="ECO:0000256" key="9">
    <source>
        <dbReference type="ARBA" id="ARBA00023225"/>
    </source>
</evidence>
<feature type="domain" description="Flagellar assembly protein FliH/Type III secretion system HrpE" evidence="10">
    <location>
        <begin position="67"/>
        <end position="190"/>
    </location>
</feature>
<dbReference type="Pfam" id="PF02108">
    <property type="entry name" value="FliH"/>
    <property type="match status" value="1"/>
</dbReference>
<keyword evidence="7" id="KW-1005">Bacterial flagellum biogenesis</keyword>
<dbReference type="PANTHER" id="PTHR34982">
    <property type="entry name" value="YOP PROTEINS TRANSLOCATION PROTEIN L"/>
    <property type="match status" value="1"/>
</dbReference>
<keyword evidence="6" id="KW-0963">Cytoplasm</keyword>
<evidence type="ECO:0000259" key="10">
    <source>
        <dbReference type="Pfam" id="PF02108"/>
    </source>
</evidence>
<evidence type="ECO:0000313" key="12">
    <source>
        <dbReference type="Proteomes" id="UP001597044"/>
    </source>
</evidence>
<proteinExistence type="inferred from homology"/>
<dbReference type="Proteomes" id="UP001597044">
    <property type="component" value="Unassembled WGS sequence"/>
</dbReference>
<comment type="function">
    <text evidence="1">Needed for flagellar regrowth and assembly.</text>
</comment>
<keyword evidence="8" id="KW-0653">Protein transport</keyword>
<dbReference type="SUPFAM" id="SSF160527">
    <property type="entry name" value="V-type ATPase subunit E-like"/>
    <property type="match status" value="1"/>
</dbReference>